<evidence type="ECO:0000313" key="3">
    <source>
        <dbReference type="EMBL" id="OXA38908.1"/>
    </source>
</evidence>
<evidence type="ECO:0000256" key="2">
    <source>
        <dbReference type="SAM" id="SignalP"/>
    </source>
</evidence>
<name>A0A226D261_FOLCA</name>
<evidence type="ECO:0000256" key="1">
    <source>
        <dbReference type="SAM" id="MobiDB-lite"/>
    </source>
</evidence>
<protein>
    <recommendedName>
        <fullName evidence="5">Chitin-binding type-2 domain-containing protein</fullName>
    </recommendedName>
</protein>
<proteinExistence type="predicted"/>
<comment type="caution">
    <text evidence="3">The sequence shown here is derived from an EMBL/GenBank/DDBJ whole genome shotgun (WGS) entry which is preliminary data.</text>
</comment>
<keyword evidence="2" id="KW-0732">Signal</keyword>
<feature type="signal peptide" evidence="2">
    <location>
        <begin position="1"/>
        <end position="20"/>
    </location>
</feature>
<reference evidence="3 4" key="1">
    <citation type="submission" date="2015-12" db="EMBL/GenBank/DDBJ databases">
        <title>The genome of Folsomia candida.</title>
        <authorList>
            <person name="Faddeeva A."/>
            <person name="Derks M.F."/>
            <person name="Anvar Y."/>
            <person name="Smit S."/>
            <person name="Van Straalen N."/>
            <person name="Roelofs D."/>
        </authorList>
    </citation>
    <scope>NUCLEOTIDE SEQUENCE [LARGE SCALE GENOMIC DNA]</scope>
    <source>
        <strain evidence="3 4">VU population</strain>
        <tissue evidence="3">Whole body</tissue>
    </source>
</reference>
<dbReference type="OrthoDB" id="6059830at2759"/>
<feature type="compositionally biased region" description="Pro residues" evidence="1">
    <location>
        <begin position="33"/>
        <end position="44"/>
    </location>
</feature>
<organism evidence="3 4">
    <name type="scientific">Folsomia candida</name>
    <name type="common">Springtail</name>
    <dbReference type="NCBI Taxonomy" id="158441"/>
    <lineage>
        <taxon>Eukaryota</taxon>
        <taxon>Metazoa</taxon>
        <taxon>Ecdysozoa</taxon>
        <taxon>Arthropoda</taxon>
        <taxon>Hexapoda</taxon>
        <taxon>Collembola</taxon>
        <taxon>Entomobryomorpha</taxon>
        <taxon>Isotomoidea</taxon>
        <taxon>Isotomidae</taxon>
        <taxon>Proisotominae</taxon>
        <taxon>Folsomia</taxon>
    </lineage>
</organism>
<feature type="compositionally biased region" description="Pro residues" evidence="1">
    <location>
        <begin position="78"/>
        <end position="87"/>
    </location>
</feature>
<dbReference type="Proteomes" id="UP000198287">
    <property type="component" value="Unassembled WGS sequence"/>
</dbReference>
<dbReference type="AlphaFoldDB" id="A0A226D261"/>
<keyword evidence="4" id="KW-1185">Reference proteome</keyword>
<feature type="chain" id="PRO_5012646522" description="Chitin-binding type-2 domain-containing protein" evidence="2">
    <location>
        <begin position="21"/>
        <end position="249"/>
    </location>
</feature>
<accession>A0A226D261</accession>
<feature type="region of interest" description="Disordered" evidence="1">
    <location>
        <begin position="27"/>
        <end position="109"/>
    </location>
</feature>
<gene>
    <name evidence="3" type="ORF">Fcan01_26238</name>
</gene>
<dbReference type="EMBL" id="LNIX01000042">
    <property type="protein sequence ID" value="OXA38908.1"/>
    <property type="molecule type" value="Genomic_DNA"/>
</dbReference>
<evidence type="ECO:0008006" key="5">
    <source>
        <dbReference type="Google" id="ProtNLM"/>
    </source>
</evidence>
<evidence type="ECO:0000313" key="4">
    <source>
        <dbReference type="Proteomes" id="UP000198287"/>
    </source>
</evidence>
<sequence>MTGLAKEILPLLLLLSGVVALTVGEDPAAAGLQPPPLPPQPPQPTANKPNNKPAGPPIKKLDGPPPNKMNGQSKNKKSPPPLPPTTPQPAREEDSAIETPKLNMNATAPVKCDPRDYVQRGYCQKYFTCNRKLRQEIKHGCSDGLFWNPSFNSIHGGVCDYLRNIENETLYEYKKDPTCVLDVAYFRSEGECSGRYYYNHPKRTEGVEQEEDCPQGLVWSKLKESCELCHMVKKADGTPCCSEAMEDDY</sequence>